<evidence type="ECO:0000256" key="11">
    <source>
        <dbReference type="ARBA" id="ARBA00023157"/>
    </source>
</evidence>
<keyword evidence="7 18" id="KW-0812">Transmembrane</keyword>
<evidence type="ECO:0000256" key="3">
    <source>
        <dbReference type="ARBA" id="ARBA00022475"/>
    </source>
</evidence>
<keyword evidence="3" id="KW-1003">Cell membrane</keyword>
<evidence type="ECO:0000256" key="4">
    <source>
        <dbReference type="ARBA" id="ARBA00022500"/>
    </source>
</evidence>
<feature type="transmembrane region" description="Helical" evidence="18">
    <location>
        <begin position="38"/>
        <end position="61"/>
    </location>
</feature>
<evidence type="ECO:0000256" key="17">
    <source>
        <dbReference type="ARBA" id="ARBA00025827"/>
    </source>
</evidence>
<reference evidence="20 21" key="1">
    <citation type="journal article" date="2020" name="Nature">
        <title>Six reference-quality genomes reveal evolution of bat adaptations.</title>
        <authorList>
            <person name="Jebb D."/>
            <person name="Huang Z."/>
            <person name="Pippel M."/>
            <person name="Hughes G.M."/>
            <person name="Lavrichenko K."/>
            <person name="Devanna P."/>
            <person name="Winkler S."/>
            <person name="Jermiin L.S."/>
            <person name="Skirmuntt E.C."/>
            <person name="Katzourakis A."/>
            <person name="Burkitt-Gray L."/>
            <person name="Ray D.A."/>
            <person name="Sullivan K.A.M."/>
            <person name="Roscito J.G."/>
            <person name="Kirilenko B.M."/>
            <person name="Davalos L.M."/>
            <person name="Corthals A.P."/>
            <person name="Power M.L."/>
            <person name="Jones G."/>
            <person name="Ransome R.D."/>
            <person name="Dechmann D.K.N."/>
            <person name="Locatelli A.G."/>
            <person name="Puechmaille S.J."/>
            <person name="Fedrigo O."/>
            <person name="Jarvis E.D."/>
            <person name="Hiller M."/>
            <person name="Vernes S.C."/>
            <person name="Myers E.W."/>
            <person name="Teeling E.C."/>
        </authorList>
    </citation>
    <scope>NUCLEOTIDE SEQUENCE [LARGE SCALE GENOMIC DNA]</scope>
    <source>
        <strain evidence="20">MMolMol1</strain>
        <tissue evidence="20">Muscle</tissue>
    </source>
</reference>
<keyword evidence="13" id="KW-0325">Glycoprotein</keyword>
<comment type="subunit">
    <text evidence="17">Interacts with VGF-derived peptide TLQP-21.</text>
</comment>
<keyword evidence="14" id="KW-0807">Transducer</keyword>
<name>A0A7J8HEX1_MOLMO</name>
<dbReference type="GO" id="GO:0004878">
    <property type="term" value="F:complement component C5a receptor activity"/>
    <property type="evidence" value="ECO:0007669"/>
    <property type="project" value="TreeGrafter"/>
</dbReference>
<dbReference type="InParanoid" id="A0A7J8HEX1"/>
<dbReference type="GO" id="GO:0004876">
    <property type="term" value="F:complement component C3a receptor activity"/>
    <property type="evidence" value="ECO:0007669"/>
    <property type="project" value="InterPro"/>
</dbReference>
<keyword evidence="11" id="KW-1015">Disulfide bond</keyword>
<dbReference type="InterPro" id="IPR000276">
    <property type="entry name" value="GPCR_Rhodpsn"/>
</dbReference>
<evidence type="ECO:0000256" key="10">
    <source>
        <dbReference type="ARBA" id="ARBA00023136"/>
    </source>
</evidence>
<evidence type="ECO:0000256" key="1">
    <source>
        <dbReference type="ARBA" id="ARBA00004651"/>
    </source>
</evidence>
<comment type="subcellular location">
    <subcellularLocation>
        <location evidence="1">Cell membrane</location>
        <topology evidence="1">Multi-pass membrane protein</topology>
    </subcellularLocation>
</comment>
<evidence type="ECO:0000256" key="16">
    <source>
        <dbReference type="ARBA" id="ARBA00025736"/>
    </source>
</evidence>
<dbReference type="PANTHER" id="PTHR24225:SF28">
    <property type="entry name" value="C3A ANAPHYLATOXIN CHEMOTACTIC RECEPTOR"/>
    <property type="match status" value="1"/>
</dbReference>
<protein>
    <recommendedName>
        <fullName evidence="2">C3a anaphylatoxin chemotactic receptor</fullName>
    </recommendedName>
</protein>
<dbReference type="InterPro" id="IPR017452">
    <property type="entry name" value="GPCR_Rhodpsn_7TM"/>
</dbReference>
<comment type="similarity">
    <text evidence="16">Belongs to the chemokine-like receptor (CMKLR) family.</text>
</comment>
<dbReference type="InterPro" id="IPR001644">
    <property type="entry name" value="Anaphtx_C3AR1"/>
</dbReference>
<proteinExistence type="inferred from homology"/>
<evidence type="ECO:0000259" key="19">
    <source>
        <dbReference type="PROSITE" id="PS50262"/>
    </source>
</evidence>
<dbReference type="Gene3D" id="1.20.1070.10">
    <property type="entry name" value="Rhodopsin 7-helix transmembrane proteins"/>
    <property type="match status" value="1"/>
</dbReference>
<dbReference type="PRINTS" id="PR01104">
    <property type="entry name" value="ANPHYLATOXNR"/>
</dbReference>
<dbReference type="PANTHER" id="PTHR24225">
    <property type="entry name" value="CHEMOTACTIC RECEPTOR"/>
    <property type="match status" value="1"/>
</dbReference>
<dbReference type="GO" id="GO:0007204">
    <property type="term" value="P:positive regulation of cytosolic calcium ion concentration"/>
    <property type="evidence" value="ECO:0007669"/>
    <property type="project" value="TreeGrafter"/>
</dbReference>
<evidence type="ECO:0000256" key="14">
    <source>
        <dbReference type="ARBA" id="ARBA00023224"/>
    </source>
</evidence>
<evidence type="ECO:0000256" key="13">
    <source>
        <dbReference type="ARBA" id="ARBA00023180"/>
    </source>
</evidence>
<evidence type="ECO:0000256" key="7">
    <source>
        <dbReference type="ARBA" id="ARBA00022692"/>
    </source>
</evidence>
<dbReference type="AlphaFoldDB" id="A0A7J8HEX1"/>
<feature type="transmembrane region" description="Helical" evidence="18">
    <location>
        <begin position="73"/>
        <end position="96"/>
    </location>
</feature>
<dbReference type="SUPFAM" id="SSF81321">
    <property type="entry name" value="Family A G protein-coupled receptor-like"/>
    <property type="match status" value="1"/>
</dbReference>
<keyword evidence="6" id="KW-0765">Sulfation</keyword>
<evidence type="ECO:0000313" key="21">
    <source>
        <dbReference type="Proteomes" id="UP000550707"/>
    </source>
</evidence>
<dbReference type="GO" id="GO:0004930">
    <property type="term" value="F:G protein-coupled receptor activity"/>
    <property type="evidence" value="ECO:0007669"/>
    <property type="project" value="UniProtKB-KW"/>
</dbReference>
<comment type="function">
    <text evidence="15">Receptor for the chemotactic and inflammatory peptide anaphylatoxin C3a. This receptor stimulates chemotaxis, granule enzyme release and superoxide anion production.</text>
</comment>
<keyword evidence="4" id="KW-0145">Chemotaxis</keyword>
<evidence type="ECO:0000256" key="6">
    <source>
        <dbReference type="ARBA" id="ARBA00022641"/>
    </source>
</evidence>
<gene>
    <name evidence="20" type="ORF">HJG59_001864</name>
</gene>
<dbReference type="EMBL" id="JACASF010000006">
    <property type="protein sequence ID" value="KAF6470853.1"/>
    <property type="molecule type" value="Genomic_DNA"/>
</dbReference>
<dbReference type="GO" id="GO:0006954">
    <property type="term" value="P:inflammatory response"/>
    <property type="evidence" value="ECO:0007669"/>
    <property type="project" value="TreeGrafter"/>
</dbReference>
<dbReference type="InterPro" id="IPR000826">
    <property type="entry name" value="Formyl_rcpt-rel"/>
</dbReference>
<keyword evidence="8 18" id="KW-1133">Transmembrane helix</keyword>
<dbReference type="FunFam" id="1.20.1070.10:FF:000284">
    <property type="entry name" value="C3a anaphylatoxin chemotactic receptor"/>
    <property type="match status" value="1"/>
</dbReference>
<dbReference type="GO" id="GO:0006935">
    <property type="term" value="P:chemotaxis"/>
    <property type="evidence" value="ECO:0007669"/>
    <property type="project" value="UniProtKB-KW"/>
</dbReference>
<organism evidence="20 21">
    <name type="scientific">Molossus molossus</name>
    <name type="common">Pallas' mastiff bat</name>
    <name type="synonym">Vespertilio molossus</name>
    <dbReference type="NCBI Taxonomy" id="27622"/>
    <lineage>
        <taxon>Eukaryota</taxon>
        <taxon>Metazoa</taxon>
        <taxon>Chordata</taxon>
        <taxon>Craniata</taxon>
        <taxon>Vertebrata</taxon>
        <taxon>Euteleostomi</taxon>
        <taxon>Mammalia</taxon>
        <taxon>Eutheria</taxon>
        <taxon>Laurasiatheria</taxon>
        <taxon>Chiroptera</taxon>
        <taxon>Yangochiroptera</taxon>
        <taxon>Molossidae</taxon>
        <taxon>Molossus</taxon>
    </lineage>
</organism>
<keyword evidence="9" id="KW-0297">G-protein coupled receptor</keyword>
<dbReference type="PROSITE" id="PS50262">
    <property type="entry name" value="G_PROTEIN_RECEP_F1_2"/>
    <property type="match status" value="1"/>
</dbReference>
<evidence type="ECO:0000313" key="20">
    <source>
        <dbReference type="EMBL" id="KAF6470853.1"/>
    </source>
</evidence>
<dbReference type="PRINTS" id="PR00237">
    <property type="entry name" value="GPCRRHODOPSN"/>
</dbReference>
<feature type="transmembrane region" description="Helical" evidence="18">
    <location>
        <begin position="108"/>
        <end position="130"/>
    </location>
</feature>
<evidence type="ECO:0000256" key="15">
    <source>
        <dbReference type="ARBA" id="ARBA00025640"/>
    </source>
</evidence>
<dbReference type="PRINTS" id="PR01060">
    <property type="entry name" value="C3ANPHYLTXNR"/>
</dbReference>
<feature type="domain" description="G-protein coupled receptors family 1 profile" evidence="19">
    <location>
        <begin position="1"/>
        <end position="128"/>
    </location>
</feature>
<evidence type="ECO:0000256" key="18">
    <source>
        <dbReference type="SAM" id="Phobius"/>
    </source>
</evidence>
<evidence type="ECO:0000256" key="5">
    <source>
        <dbReference type="ARBA" id="ARBA00022553"/>
    </source>
</evidence>
<evidence type="ECO:0000256" key="12">
    <source>
        <dbReference type="ARBA" id="ARBA00023170"/>
    </source>
</evidence>
<dbReference type="Pfam" id="PF00001">
    <property type="entry name" value="7tm_1"/>
    <property type="match status" value="1"/>
</dbReference>
<dbReference type="GO" id="GO:0005886">
    <property type="term" value="C:plasma membrane"/>
    <property type="evidence" value="ECO:0007669"/>
    <property type="project" value="UniProtKB-SubCell"/>
</dbReference>
<keyword evidence="21" id="KW-1185">Reference proteome</keyword>
<sequence length="177" mass="20118">MTEPSQDFQYDTEGLFEYDNQLSTPLVVITMTRLVMGFLLPFIAMVTCYSLIIFQMGWGCFAKSWSKTFQMAVVMVVIFLVCWALYHIVGVLSLFIDSETPFGEVLLSWDHVSIALASANSCFIPFLYALMGKDFRKEARQSVQGILEPAFSEDHTHFTSYTQSKVFLKRNSSSRAV</sequence>
<keyword evidence="5" id="KW-0597">Phosphoprotein</keyword>
<dbReference type="Proteomes" id="UP000550707">
    <property type="component" value="Unassembled WGS sequence"/>
</dbReference>
<keyword evidence="12 20" id="KW-0675">Receptor</keyword>
<evidence type="ECO:0000256" key="2">
    <source>
        <dbReference type="ARBA" id="ARBA00022343"/>
    </source>
</evidence>
<dbReference type="GO" id="GO:0007200">
    <property type="term" value="P:phospholipase C-activating G protein-coupled receptor signaling pathway"/>
    <property type="evidence" value="ECO:0007669"/>
    <property type="project" value="TreeGrafter"/>
</dbReference>
<evidence type="ECO:0000256" key="9">
    <source>
        <dbReference type="ARBA" id="ARBA00023040"/>
    </source>
</evidence>
<keyword evidence="10 18" id="KW-0472">Membrane</keyword>
<evidence type="ECO:0000256" key="8">
    <source>
        <dbReference type="ARBA" id="ARBA00022989"/>
    </source>
</evidence>
<dbReference type="InterPro" id="IPR002234">
    <property type="entry name" value="Anphylx_rcpt_C3a/C5a1-2"/>
</dbReference>
<accession>A0A7J8HEX1</accession>
<comment type="caution">
    <text evidence="20">The sequence shown here is derived from an EMBL/GenBank/DDBJ whole genome shotgun (WGS) entry which is preliminary data.</text>
</comment>